<sequence>MINHAPTKKNKFALRSFAISLIRKNIDMTKKMNLLGGIAVALSFASCASHYKLENVQRSRITIDARFDNNKDAQAAAFLAPYKHQVDSIMSPIVAQSDHYMKVQRPESDLSNLLADILVWAAKDYNEQVDFAVYNIGGIRAALPKGDVTVGDVNDIAPFENKICFLTLTGDKVLELFRQIAHVGGEGVSEGVQIGLSQDNLLQFARLHNKEIVPTAKYRIATIDYLAQGNDKMEAFKMKTEFNSPQDASNNTRFIILNYFKAMTAQGKKINSKTEGRIAYFANEDKIPPVIILK</sequence>
<accession>A0ABN0NQ71</accession>
<dbReference type="PANTHER" id="PTHR11575:SF22">
    <property type="entry name" value="ADL392WP"/>
    <property type="match status" value="1"/>
</dbReference>
<dbReference type="PRINTS" id="PR01607">
    <property type="entry name" value="APYRASEFAMLY"/>
</dbReference>
<evidence type="ECO:0000259" key="1">
    <source>
        <dbReference type="Pfam" id="PF02872"/>
    </source>
</evidence>
<dbReference type="Pfam" id="PF02872">
    <property type="entry name" value="5_nucleotid_C"/>
    <property type="match status" value="1"/>
</dbReference>
<proteinExistence type="predicted"/>
<feature type="domain" description="5'-Nucleotidase C-terminal" evidence="1">
    <location>
        <begin position="101"/>
        <end position="237"/>
    </location>
</feature>
<dbReference type="InterPro" id="IPR008334">
    <property type="entry name" value="5'-Nucleotdase_C"/>
</dbReference>
<protein>
    <submittedName>
        <fullName evidence="2">5'-nucleotidase protein</fullName>
    </submittedName>
</protein>
<dbReference type="SUPFAM" id="SSF55816">
    <property type="entry name" value="5'-nucleotidase (syn. UDP-sugar hydrolase), C-terminal domain"/>
    <property type="match status" value="1"/>
</dbReference>
<keyword evidence="3" id="KW-1185">Reference proteome</keyword>
<dbReference type="InterPro" id="IPR006179">
    <property type="entry name" value="5_nucleotidase/apyrase"/>
</dbReference>
<evidence type="ECO:0000313" key="2">
    <source>
        <dbReference type="EMBL" id="ERJ75009.1"/>
    </source>
</evidence>
<dbReference type="EMBL" id="AWUY01000192">
    <property type="protein sequence ID" value="ERJ75009.1"/>
    <property type="molecule type" value="Genomic_DNA"/>
</dbReference>
<gene>
    <name evidence="2" type="ORF">HMPREF0653_02089</name>
</gene>
<reference evidence="2 3" key="1">
    <citation type="submission" date="2013-06" db="EMBL/GenBank/DDBJ databases">
        <authorList>
            <person name="Weinstock G."/>
            <person name="Sodergren E."/>
            <person name="Lobos E.A."/>
            <person name="Fulton L."/>
            <person name="Fulton R."/>
            <person name="Courtney L."/>
            <person name="Fronick C."/>
            <person name="O'Laughlin M."/>
            <person name="Godfrey J."/>
            <person name="Wilson R.M."/>
            <person name="Miner T."/>
            <person name="Farmer C."/>
            <person name="Delehaunty K."/>
            <person name="Cordes M."/>
            <person name="Minx P."/>
            <person name="Tomlinson C."/>
            <person name="Chen J."/>
            <person name="Wollam A."/>
            <person name="Pepin K.H."/>
            <person name="Bhonagiri V."/>
            <person name="Zhang X."/>
            <person name="Warren W."/>
            <person name="Mitreva M."/>
            <person name="Mardis E.R."/>
            <person name="Wilson R.K."/>
        </authorList>
    </citation>
    <scope>NUCLEOTIDE SEQUENCE [LARGE SCALE GENOMIC DNA]</scope>
    <source>
        <strain evidence="2 3">ATCC 29426</strain>
    </source>
</reference>
<comment type="caution">
    <text evidence="2">The sequence shown here is derived from an EMBL/GenBank/DDBJ whole genome shotgun (WGS) entry which is preliminary data.</text>
</comment>
<evidence type="ECO:0000313" key="3">
    <source>
        <dbReference type="Proteomes" id="UP000016660"/>
    </source>
</evidence>
<dbReference type="PANTHER" id="PTHR11575">
    <property type="entry name" value="5'-NUCLEOTIDASE-RELATED"/>
    <property type="match status" value="1"/>
</dbReference>
<name>A0ABN0NQ71_9BACT</name>
<dbReference type="InterPro" id="IPR036907">
    <property type="entry name" value="5'-Nucleotdase_C_sf"/>
</dbReference>
<organism evidence="2 3">
    <name type="scientific">Prevotella disiens JCM 6334 = ATCC 29426</name>
    <dbReference type="NCBI Taxonomy" id="1235811"/>
    <lineage>
        <taxon>Bacteria</taxon>
        <taxon>Pseudomonadati</taxon>
        <taxon>Bacteroidota</taxon>
        <taxon>Bacteroidia</taxon>
        <taxon>Bacteroidales</taxon>
        <taxon>Prevotellaceae</taxon>
        <taxon>Prevotella</taxon>
    </lineage>
</organism>
<dbReference type="Proteomes" id="UP000016660">
    <property type="component" value="Unassembled WGS sequence"/>
</dbReference>
<dbReference type="Gene3D" id="3.90.780.10">
    <property type="entry name" value="5'-Nucleotidase, C-terminal domain"/>
    <property type="match status" value="1"/>
</dbReference>